<evidence type="ECO:0000313" key="2">
    <source>
        <dbReference type="Proteomes" id="UP001642484"/>
    </source>
</evidence>
<gene>
    <name evidence="1" type="ORF">CCMP2556_LOCUS33219</name>
</gene>
<accession>A0ABP0NVP5</accession>
<protein>
    <submittedName>
        <fullName evidence="1">Uncharacterized protein</fullName>
    </submittedName>
</protein>
<dbReference type="PANTHER" id="PTHR46967">
    <property type="entry name" value="INSULIN-LIKE GROWTH FACTOR BINDING PROTEIN,N-TERMINAL"/>
    <property type="match status" value="1"/>
</dbReference>
<name>A0ABP0NVP5_9DINO</name>
<dbReference type="PANTHER" id="PTHR46967:SF2">
    <property type="entry name" value="SUSHI, VON WILLEBRAND FACTOR TYPE A, EGF AND PENTRAXIN DOMAIN-CONTAINING PROTEIN 1-LIKE"/>
    <property type="match status" value="1"/>
</dbReference>
<sequence>MDGFFEQKNGTLHEWPLEQSPVRNLLAELDHYQANGEFQHDEYVNGGYVRREEAYKKVEWRFLDYDLDGDLDLIRLGYVKEGHWQQKLQACERLGASKLRCDDDFWCLGTNLSTFDPLGFGPVTSFDLGDLSDGLQLIARHESTKGAVLWTSGFCTPEDACYQMGLCLPKHVNCSCIAGHELVDCSGCEPNFYSVQRNVGQMHACAACPGAEGKVCHGRGSCFDDTAARHAPRQESSTAALTASGNGSCGCYEIYFLGKDDEGRGTCMDGHCPAGSEEKDGTCESCEAGSASLEGGTCKKCQAGSFSLAGSGNCTRCSPGRVAGTLGASACEDCPVGRYEFQQQFCNECPAGFFSSIGNYGSCTKCPAGFIAPNPGSSTCIPCPGGGFSEEASAKCIPCAAGSVSGATSEVCKECDAGFFAKDSITCEPCPGGTYSGNASNTCLSCAEGHVSNPKSAACRRCNGLMLRASPDATKQFCHVAGMDVVLAFISWSTSACFCFLFLMGCYSSIPISDVSAQGPKLVLTTAVAHWVLERSCPEVTFGGTGVPDLERSCFRVKALNSLQLTLDGQETTMSLDTSMGFMQLKPLQGFFVTGVVLAGLVRCPLICWCMLQLAAACAAAIQLKWLLTLLVCSLGLCTGAVAFALRRRSRTALAQRRRQFLKEWPLALQRCGRGPERSMSAGQLQDFLQFFETFIKERSMYYVCSNIVKPLTELHKMSLVELVGPRQMEWFVSHYWGMSVRHFGEAIRKHAISSSSDFDWREVGYWICTFSNNQWHVEEELGDGHWQSSSFYLALRSPECKGTAMIIDELVLPLQRIWCLFEVYHTIRLSGSGSFQGLLLCTSTGVLQEGKAGTDVAVAVAQRAAELDTRSASATAEEDRQMIHRLIEQMPGGFETMNTFVRETICRALEASHQHYEQTFLGLVNELSSASSAASLPTLLVSQRKTREELSKGSDSQTVS</sequence>
<dbReference type="Proteomes" id="UP001642484">
    <property type="component" value="Unassembled WGS sequence"/>
</dbReference>
<comment type="caution">
    <text evidence="1">The sequence shown here is derived from an EMBL/GenBank/DDBJ whole genome shotgun (WGS) entry which is preliminary data.</text>
</comment>
<dbReference type="SUPFAM" id="SSF57184">
    <property type="entry name" value="Growth factor receptor domain"/>
    <property type="match status" value="1"/>
</dbReference>
<evidence type="ECO:0000313" key="1">
    <source>
        <dbReference type="EMBL" id="CAK9067619.1"/>
    </source>
</evidence>
<proteinExistence type="predicted"/>
<dbReference type="EMBL" id="CAXAMN010022250">
    <property type="protein sequence ID" value="CAK9067619.1"/>
    <property type="molecule type" value="Genomic_DNA"/>
</dbReference>
<reference evidence="1 2" key="1">
    <citation type="submission" date="2024-02" db="EMBL/GenBank/DDBJ databases">
        <authorList>
            <person name="Chen Y."/>
            <person name="Shah S."/>
            <person name="Dougan E. K."/>
            <person name="Thang M."/>
            <person name="Chan C."/>
        </authorList>
    </citation>
    <scope>NUCLEOTIDE SEQUENCE [LARGE SCALE GENOMIC DNA]</scope>
</reference>
<organism evidence="1 2">
    <name type="scientific">Durusdinium trenchii</name>
    <dbReference type="NCBI Taxonomy" id="1381693"/>
    <lineage>
        <taxon>Eukaryota</taxon>
        <taxon>Sar</taxon>
        <taxon>Alveolata</taxon>
        <taxon>Dinophyceae</taxon>
        <taxon>Suessiales</taxon>
        <taxon>Symbiodiniaceae</taxon>
        <taxon>Durusdinium</taxon>
    </lineage>
</organism>
<dbReference type="Gene3D" id="2.10.50.10">
    <property type="entry name" value="Tumor Necrosis Factor Receptor, subunit A, domain 2"/>
    <property type="match status" value="2"/>
</dbReference>
<keyword evidence="2" id="KW-1185">Reference proteome</keyword>
<dbReference type="InterPro" id="IPR009030">
    <property type="entry name" value="Growth_fac_rcpt_cys_sf"/>
</dbReference>
<dbReference type="SMART" id="SM01411">
    <property type="entry name" value="Ephrin_rec_like"/>
    <property type="match status" value="4"/>
</dbReference>